<proteinExistence type="predicted"/>
<feature type="non-terminal residue" evidence="2">
    <location>
        <position position="1"/>
    </location>
</feature>
<dbReference type="AlphaFoldDB" id="A0AA40MJM8"/>
<protein>
    <submittedName>
        <fullName evidence="2">Uncharacterized protein</fullName>
    </submittedName>
</protein>
<name>A0AA40MJM8_STAAU</name>
<comment type="caution">
    <text evidence="2">The sequence shown here is derived from an EMBL/GenBank/DDBJ whole genome shotgun (WGS) entry which is preliminary data.</text>
</comment>
<sequence>LAGAHLGGAAHRARREAGEQRVERVLARRQPADHVRDDVHHMAVELDRVAVGDPHAPGVRDAADIVTAQIEQHQMLGAFLGIGEQAGAVLFVFRRGLAARAGAGDRADRHFAVAHADEDLRARSRQREARQVEMV</sequence>
<organism evidence="2 3">
    <name type="scientific">Staphylococcus aureus</name>
    <dbReference type="NCBI Taxonomy" id="1280"/>
    <lineage>
        <taxon>Bacteria</taxon>
        <taxon>Bacillati</taxon>
        <taxon>Bacillota</taxon>
        <taxon>Bacilli</taxon>
        <taxon>Bacillales</taxon>
        <taxon>Staphylococcaceae</taxon>
        <taxon>Staphylococcus</taxon>
    </lineage>
</organism>
<evidence type="ECO:0000313" key="2">
    <source>
        <dbReference type="EMBL" id="KIU01577.1"/>
    </source>
</evidence>
<feature type="region of interest" description="Disordered" evidence="1">
    <location>
        <begin position="1"/>
        <end position="21"/>
    </location>
</feature>
<evidence type="ECO:0000256" key="1">
    <source>
        <dbReference type="SAM" id="MobiDB-lite"/>
    </source>
</evidence>
<dbReference type="EMBL" id="JXIG01000201">
    <property type="protein sequence ID" value="KIU01577.1"/>
    <property type="molecule type" value="Genomic_DNA"/>
</dbReference>
<gene>
    <name evidence="2" type="ORF">QU38_00915</name>
</gene>
<dbReference type="Proteomes" id="UP000032274">
    <property type="component" value="Unassembled WGS sequence"/>
</dbReference>
<feature type="compositionally biased region" description="Low complexity" evidence="1">
    <location>
        <begin position="1"/>
        <end position="10"/>
    </location>
</feature>
<reference evidence="2 3" key="1">
    <citation type="submission" date="2015-01" db="EMBL/GenBank/DDBJ databases">
        <title>Characterization of Swiss Staphylococcus aureus strains involved in food poisoning.</title>
        <authorList>
            <person name="Crovadore J."/>
            <person name="Chablais R."/>
            <person name="Tonacini J."/>
            <person name="Schnyder B."/>
            <person name="Lefort F."/>
        </authorList>
    </citation>
    <scope>NUCLEOTIDE SEQUENCE [LARGE SCALE GENOMIC DNA]</scope>
    <source>
        <strain evidence="2 3">SA-120</strain>
    </source>
</reference>
<accession>A0AA40MJM8</accession>
<evidence type="ECO:0000313" key="3">
    <source>
        <dbReference type="Proteomes" id="UP000032274"/>
    </source>
</evidence>